<sequence length="240" mass="25941">MRRYLLGALLSITLLVACSPSSGAFVEYSLGVLSITIDSYGQINFAVSGEFTLPFLVGTFRVGVYQNVAQELGLLNTLTIRINGEDHIYDLNGQDLDIKFHSGYYKEISIQSDGRNLLLIVEPLNSGPITTDNSNVNANLSPSLSGFSCPGAYGPHFYIGDRFYVPPGDGSTSVWEEPNNVPRVGYIPEHGGGIITGGPVCKRGQEGLLVTWMVSTDNGLEGWVAEGYPHSPIPWISPLN</sequence>
<dbReference type="PROSITE" id="PS51257">
    <property type="entry name" value="PROKAR_LIPOPROTEIN"/>
    <property type="match status" value="1"/>
</dbReference>
<keyword evidence="1" id="KW-0732">Signal</keyword>
<gene>
    <name evidence="2" type="ORF">G4Y79_07795</name>
</gene>
<dbReference type="KEGG" id="pmet:G4Y79_07795"/>
<evidence type="ECO:0008006" key="4">
    <source>
        <dbReference type="Google" id="ProtNLM"/>
    </source>
</evidence>
<accession>A0A7S8EC87</accession>
<dbReference type="EMBL" id="CP062983">
    <property type="protein sequence ID" value="QPC84266.1"/>
    <property type="molecule type" value="Genomic_DNA"/>
</dbReference>
<name>A0A7S8EC87_9CHLR</name>
<dbReference type="AlphaFoldDB" id="A0A7S8EC87"/>
<evidence type="ECO:0000256" key="1">
    <source>
        <dbReference type="SAM" id="SignalP"/>
    </source>
</evidence>
<dbReference type="RefSeq" id="WP_195172329.1">
    <property type="nucleotide sequence ID" value="NZ_CP062983.1"/>
</dbReference>
<protein>
    <recommendedName>
        <fullName evidence="4">Lipoprotein</fullName>
    </recommendedName>
</protein>
<dbReference type="Proteomes" id="UP000594468">
    <property type="component" value="Chromosome"/>
</dbReference>
<evidence type="ECO:0000313" key="3">
    <source>
        <dbReference type="Proteomes" id="UP000594468"/>
    </source>
</evidence>
<feature type="chain" id="PRO_5032780918" description="Lipoprotein" evidence="1">
    <location>
        <begin position="25"/>
        <end position="240"/>
    </location>
</feature>
<reference evidence="2 3" key="1">
    <citation type="submission" date="2020-02" db="EMBL/GenBank/DDBJ databases">
        <authorList>
            <person name="Zheng R.K."/>
            <person name="Sun C.M."/>
        </authorList>
    </citation>
    <scope>NUCLEOTIDE SEQUENCE [LARGE SCALE GENOMIC DNA]</scope>
    <source>
        <strain evidence="3">rifampicinis</strain>
    </source>
</reference>
<keyword evidence="3" id="KW-1185">Reference proteome</keyword>
<proteinExistence type="predicted"/>
<organism evidence="2 3">
    <name type="scientific">Phototrophicus methaneseepsis</name>
    <dbReference type="NCBI Taxonomy" id="2710758"/>
    <lineage>
        <taxon>Bacteria</taxon>
        <taxon>Bacillati</taxon>
        <taxon>Chloroflexota</taxon>
        <taxon>Candidatus Thermofontia</taxon>
        <taxon>Phototrophicales</taxon>
        <taxon>Phototrophicaceae</taxon>
        <taxon>Phototrophicus</taxon>
    </lineage>
</organism>
<evidence type="ECO:0000313" key="2">
    <source>
        <dbReference type="EMBL" id="QPC84266.1"/>
    </source>
</evidence>
<feature type="signal peptide" evidence="1">
    <location>
        <begin position="1"/>
        <end position="24"/>
    </location>
</feature>